<feature type="region of interest" description="Disordered" evidence="1">
    <location>
        <begin position="1"/>
        <end position="268"/>
    </location>
</feature>
<dbReference type="InterPro" id="IPR006880">
    <property type="entry name" value="INO80B_C"/>
</dbReference>
<dbReference type="InterPro" id="IPR029523">
    <property type="entry name" value="INO80B/Ies2"/>
</dbReference>
<dbReference type="PANTHER" id="PTHR21561:SF12">
    <property type="entry name" value="INO80 COMPLEX SUBUNIT B"/>
    <property type="match status" value="1"/>
</dbReference>
<dbReference type="RefSeq" id="XP_037224522.1">
    <property type="nucleotide sequence ID" value="XM_037359427.1"/>
</dbReference>
<feature type="compositionally biased region" description="Acidic residues" evidence="1">
    <location>
        <begin position="13"/>
        <end position="22"/>
    </location>
</feature>
<feature type="compositionally biased region" description="Basic and acidic residues" evidence="1">
    <location>
        <begin position="198"/>
        <end position="208"/>
    </location>
</feature>
<protein>
    <submittedName>
        <fullName evidence="3">PAPA-1 domain-containing protein</fullName>
    </submittedName>
</protein>
<dbReference type="GO" id="GO:0031011">
    <property type="term" value="C:Ino80 complex"/>
    <property type="evidence" value="ECO:0007669"/>
    <property type="project" value="InterPro"/>
</dbReference>
<dbReference type="Proteomes" id="UP000636479">
    <property type="component" value="Unassembled WGS sequence"/>
</dbReference>
<dbReference type="GeneID" id="59341943"/>
<dbReference type="AlphaFoldDB" id="A0A8H6WHF3"/>
<dbReference type="GO" id="GO:0006338">
    <property type="term" value="P:chromatin remodeling"/>
    <property type="evidence" value="ECO:0007669"/>
    <property type="project" value="InterPro"/>
</dbReference>
<gene>
    <name evidence="3" type="ORF">MIND_00254900</name>
</gene>
<feature type="compositionally biased region" description="Low complexity" evidence="1">
    <location>
        <begin position="106"/>
        <end position="118"/>
    </location>
</feature>
<evidence type="ECO:0000313" key="3">
    <source>
        <dbReference type="EMBL" id="KAF7312414.1"/>
    </source>
</evidence>
<dbReference type="PANTHER" id="PTHR21561">
    <property type="entry name" value="INO80 COMPLEX SUBUNIT B"/>
    <property type="match status" value="1"/>
</dbReference>
<dbReference type="SMART" id="SM01406">
    <property type="entry name" value="PAPA-1"/>
    <property type="match status" value="1"/>
</dbReference>
<dbReference type="OrthoDB" id="2021186at2759"/>
<evidence type="ECO:0000313" key="4">
    <source>
        <dbReference type="Proteomes" id="UP000636479"/>
    </source>
</evidence>
<dbReference type="Pfam" id="PF04795">
    <property type="entry name" value="PAPA-1"/>
    <property type="match status" value="1"/>
</dbReference>
<feature type="compositionally biased region" description="Acidic residues" evidence="1">
    <location>
        <begin position="29"/>
        <end position="62"/>
    </location>
</feature>
<evidence type="ECO:0000259" key="2">
    <source>
        <dbReference type="SMART" id="SM01406"/>
    </source>
</evidence>
<feature type="domain" description="INO80 complex subunit B-like conserved region" evidence="2">
    <location>
        <begin position="181"/>
        <end position="283"/>
    </location>
</feature>
<proteinExistence type="predicted"/>
<organism evidence="3 4">
    <name type="scientific">Mycena indigotica</name>
    <dbReference type="NCBI Taxonomy" id="2126181"/>
    <lineage>
        <taxon>Eukaryota</taxon>
        <taxon>Fungi</taxon>
        <taxon>Dikarya</taxon>
        <taxon>Basidiomycota</taxon>
        <taxon>Agaricomycotina</taxon>
        <taxon>Agaricomycetes</taxon>
        <taxon>Agaricomycetidae</taxon>
        <taxon>Agaricales</taxon>
        <taxon>Marasmiineae</taxon>
        <taxon>Mycenaceae</taxon>
        <taxon>Mycena</taxon>
    </lineage>
</organism>
<name>A0A8H6WHF3_9AGAR</name>
<keyword evidence="4" id="KW-1185">Reference proteome</keyword>
<feature type="compositionally biased region" description="Acidic residues" evidence="1">
    <location>
        <begin position="119"/>
        <end position="135"/>
    </location>
</feature>
<feature type="compositionally biased region" description="Low complexity" evidence="1">
    <location>
        <begin position="224"/>
        <end position="239"/>
    </location>
</feature>
<feature type="compositionally biased region" description="Basic residues" evidence="1">
    <location>
        <begin position="212"/>
        <end position="223"/>
    </location>
</feature>
<accession>A0A8H6WHF3</accession>
<evidence type="ECO:0000256" key="1">
    <source>
        <dbReference type="SAM" id="MobiDB-lite"/>
    </source>
</evidence>
<sequence>MAVGRRLPSAASEESEVDIEVAEDAKETSEEEDEDEEELEPEDEEDASQDELEDDSEEEEEEQLPRPSLKIKLKLGAAPVPIPQPPRIKAPPARAPPTRAPPARAPPARAARRPALVDVESEDEQEDSDDDEVDDSMTGLASGRLTARQAALAGGSVTQNSPIAMALPEPPSRKRAASPSQVALRKEENARKRKNKIEKKLEDEKLETINRLLKKQSRPKGKRGPAPAAASVTAPATAAQSDEEKDRDVEIEQGDEEIPPNSPVEPSLPLFRWLSTSRAPPANGETTNMEVDSNPSMSILFCVPEALLPPSSPPALPRPSSTANSQCAVAGCSQERKYRAVGREWGVGACGILHLKLLETKV</sequence>
<reference evidence="3" key="1">
    <citation type="submission" date="2020-05" db="EMBL/GenBank/DDBJ databases">
        <title>Mycena genomes resolve the evolution of fungal bioluminescence.</title>
        <authorList>
            <person name="Tsai I.J."/>
        </authorList>
    </citation>
    <scope>NUCLEOTIDE SEQUENCE</scope>
    <source>
        <strain evidence="3">171206Taipei</strain>
    </source>
</reference>
<comment type="caution">
    <text evidence="3">The sequence shown here is derived from an EMBL/GenBank/DDBJ whole genome shotgun (WGS) entry which is preliminary data.</text>
</comment>
<dbReference type="EMBL" id="JACAZF010000002">
    <property type="protein sequence ID" value="KAF7312414.1"/>
    <property type="molecule type" value="Genomic_DNA"/>
</dbReference>
<feature type="compositionally biased region" description="Pro residues" evidence="1">
    <location>
        <begin position="80"/>
        <end position="105"/>
    </location>
</feature>